<dbReference type="EMBL" id="JBHRWW010000004">
    <property type="protein sequence ID" value="MFC3688172.1"/>
    <property type="molecule type" value="Genomic_DNA"/>
</dbReference>
<sequence>MLQQLSRPTRARRTVAAAAVSVLGACGLVLVAAAPASAADDTVLTTGERLVEGDRLVSPSGRYALEVRTGELLLTERANAFVAAVELPLETGVGSVVLQGDGNLVVLSPQGGVLSSFETDGSGATAVRVQDDRNIVFSGAGGAVVADASTYQQELVLQGTALLPGDAVPGAGGTAVRMQTDGNLVLYRGTTPLWDSRTSGNPGAAAVVQADGNLVVYAADRRPLYASGSVVTGDSESIVLLEVEDTELSVKRLTAGGSDPGVPVSLWASNSRRAGDPRGTDGVLVPGDELEPGEFRTAGACTLVMQADGNLVEYCSTATGVRAVFSTGVPRGSSNSEEFVTGLAIMQPDGNFVVYRVTAFGGITGPVFDTRTRTPGSSLVVQADSNVVVYGPAGRPTWSRTTGRIG</sequence>
<dbReference type="SUPFAM" id="SSF51110">
    <property type="entry name" value="alpha-D-mannose-specific plant lectins"/>
    <property type="match status" value="3"/>
</dbReference>
<dbReference type="Gene3D" id="2.90.10.30">
    <property type="match status" value="1"/>
</dbReference>
<evidence type="ECO:0000313" key="5">
    <source>
        <dbReference type="Proteomes" id="UP001595685"/>
    </source>
</evidence>
<proteinExistence type="predicted"/>
<comment type="caution">
    <text evidence="4">The sequence shown here is derived from an EMBL/GenBank/DDBJ whole genome shotgun (WGS) entry which is preliminary data.</text>
</comment>
<dbReference type="SMART" id="SM00108">
    <property type="entry name" value="B_lectin"/>
    <property type="match status" value="3"/>
</dbReference>
<feature type="chain" id="PRO_5047499743" description="Bulb-type lectin domain-containing protein" evidence="2">
    <location>
        <begin position="39"/>
        <end position="406"/>
    </location>
</feature>
<accession>A0ABV7WFG8</accession>
<evidence type="ECO:0000313" key="4">
    <source>
        <dbReference type="EMBL" id="MFC3688172.1"/>
    </source>
</evidence>
<dbReference type="PROSITE" id="PS50927">
    <property type="entry name" value="BULB_LECTIN"/>
    <property type="match status" value="1"/>
</dbReference>
<organism evidence="4 5">
    <name type="scientific">Aquipuribacter hungaricus</name>
    <dbReference type="NCBI Taxonomy" id="545624"/>
    <lineage>
        <taxon>Bacteria</taxon>
        <taxon>Bacillati</taxon>
        <taxon>Actinomycetota</taxon>
        <taxon>Actinomycetes</taxon>
        <taxon>Micrococcales</taxon>
        <taxon>Intrasporangiaceae</taxon>
        <taxon>Aquipuribacter</taxon>
    </lineage>
</organism>
<dbReference type="RefSeq" id="WP_340290107.1">
    <property type="nucleotide sequence ID" value="NZ_JBBEOI010000014.1"/>
</dbReference>
<gene>
    <name evidence="4" type="ORF">ACFOLH_07445</name>
</gene>
<evidence type="ECO:0000256" key="1">
    <source>
        <dbReference type="SAM" id="MobiDB-lite"/>
    </source>
</evidence>
<name>A0ABV7WFG8_9MICO</name>
<feature type="domain" description="Bulb-type lectin" evidence="3">
    <location>
        <begin position="153"/>
        <end position="263"/>
    </location>
</feature>
<keyword evidence="5" id="KW-1185">Reference proteome</keyword>
<protein>
    <recommendedName>
        <fullName evidence="3">Bulb-type lectin domain-containing protein</fullName>
    </recommendedName>
</protein>
<evidence type="ECO:0000259" key="3">
    <source>
        <dbReference type="PROSITE" id="PS50927"/>
    </source>
</evidence>
<dbReference type="PROSITE" id="PS51257">
    <property type="entry name" value="PROKAR_LIPOPROTEIN"/>
    <property type="match status" value="1"/>
</dbReference>
<dbReference type="InterPro" id="IPR001480">
    <property type="entry name" value="Bulb-type_lectin_dom"/>
</dbReference>
<evidence type="ECO:0000256" key="2">
    <source>
        <dbReference type="SAM" id="SignalP"/>
    </source>
</evidence>
<feature type="region of interest" description="Disordered" evidence="1">
    <location>
        <begin position="268"/>
        <end position="288"/>
    </location>
</feature>
<dbReference type="Gene3D" id="2.90.10.10">
    <property type="entry name" value="Bulb-type lectin domain"/>
    <property type="match status" value="3"/>
</dbReference>
<dbReference type="Proteomes" id="UP001595685">
    <property type="component" value="Unassembled WGS sequence"/>
</dbReference>
<dbReference type="InterPro" id="IPR036426">
    <property type="entry name" value="Bulb-type_lectin_dom_sf"/>
</dbReference>
<keyword evidence="2" id="KW-0732">Signal</keyword>
<reference evidence="5" key="1">
    <citation type="journal article" date="2019" name="Int. J. Syst. Evol. Microbiol.">
        <title>The Global Catalogue of Microorganisms (GCM) 10K type strain sequencing project: providing services to taxonomists for standard genome sequencing and annotation.</title>
        <authorList>
            <consortium name="The Broad Institute Genomics Platform"/>
            <consortium name="The Broad Institute Genome Sequencing Center for Infectious Disease"/>
            <person name="Wu L."/>
            <person name="Ma J."/>
        </authorList>
    </citation>
    <scope>NUCLEOTIDE SEQUENCE [LARGE SCALE GENOMIC DNA]</scope>
    <source>
        <strain evidence="5">NCAIM B.02333</strain>
    </source>
</reference>
<feature type="signal peptide" evidence="2">
    <location>
        <begin position="1"/>
        <end position="38"/>
    </location>
</feature>